<feature type="compositionally biased region" description="Basic residues" evidence="2">
    <location>
        <begin position="35"/>
        <end position="46"/>
    </location>
</feature>
<evidence type="ECO:0000313" key="4">
    <source>
        <dbReference type="Proteomes" id="UP000306954"/>
    </source>
</evidence>
<feature type="compositionally biased region" description="Polar residues" evidence="2">
    <location>
        <begin position="183"/>
        <end position="214"/>
    </location>
</feature>
<feature type="compositionally biased region" description="Polar residues" evidence="2">
    <location>
        <begin position="258"/>
        <end position="281"/>
    </location>
</feature>
<feature type="compositionally biased region" description="Basic and acidic residues" evidence="2">
    <location>
        <begin position="467"/>
        <end position="485"/>
    </location>
</feature>
<feature type="compositionally biased region" description="Low complexity" evidence="2">
    <location>
        <begin position="215"/>
        <end position="235"/>
    </location>
</feature>
<feature type="compositionally biased region" description="Polar residues" evidence="2">
    <location>
        <begin position="308"/>
        <end position="322"/>
    </location>
</feature>
<feature type="region of interest" description="Disordered" evidence="2">
    <location>
        <begin position="536"/>
        <end position="667"/>
    </location>
</feature>
<comment type="caution">
    <text evidence="3">The sequence shown here is derived from an EMBL/GenBank/DDBJ whole genome shotgun (WGS) entry which is preliminary data.</text>
</comment>
<dbReference type="Proteomes" id="UP000306954">
    <property type="component" value="Unassembled WGS sequence"/>
</dbReference>
<name>A0A4T0GEC3_WALIC</name>
<evidence type="ECO:0000256" key="2">
    <source>
        <dbReference type="SAM" id="MobiDB-lite"/>
    </source>
</evidence>
<proteinExistence type="predicted"/>
<feature type="compositionally biased region" description="Polar residues" evidence="2">
    <location>
        <begin position="602"/>
        <end position="616"/>
    </location>
</feature>
<evidence type="ECO:0000313" key="3">
    <source>
        <dbReference type="EMBL" id="TIB12518.1"/>
    </source>
</evidence>
<feature type="compositionally biased region" description="Polar residues" evidence="2">
    <location>
        <begin position="73"/>
        <end position="111"/>
    </location>
</feature>
<organism evidence="3 4">
    <name type="scientific">Wallemia ichthyophaga</name>
    <dbReference type="NCBI Taxonomy" id="245174"/>
    <lineage>
        <taxon>Eukaryota</taxon>
        <taxon>Fungi</taxon>
        <taxon>Dikarya</taxon>
        <taxon>Basidiomycota</taxon>
        <taxon>Wallemiomycotina</taxon>
        <taxon>Wallemiomycetes</taxon>
        <taxon>Wallemiales</taxon>
        <taxon>Wallemiaceae</taxon>
        <taxon>Wallemia</taxon>
    </lineage>
</organism>
<feature type="region of interest" description="Disordered" evidence="2">
    <location>
        <begin position="1"/>
        <end position="322"/>
    </location>
</feature>
<accession>A0A4T0GEC3</accession>
<protein>
    <submittedName>
        <fullName evidence="3">Uncharacterized protein</fullName>
    </submittedName>
</protein>
<reference evidence="3 4" key="1">
    <citation type="submission" date="2019-03" db="EMBL/GenBank/DDBJ databases">
        <title>Sequencing 23 genomes of Wallemia ichthyophaga.</title>
        <authorList>
            <person name="Gostincar C."/>
        </authorList>
    </citation>
    <scope>NUCLEOTIDE SEQUENCE [LARGE SCALE GENOMIC DNA]</scope>
    <source>
        <strain evidence="3 4">EXF-8621</strain>
    </source>
</reference>
<feature type="coiled-coil region" evidence="1">
    <location>
        <begin position="351"/>
        <end position="399"/>
    </location>
</feature>
<feature type="compositionally biased region" description="Low complexity" evidence="2">
    <location>
        <begin position="617"/>
        <end position="650"/>
    </location>
</feature>
<feature type="compositionally biased region" description="Pro residues" evidence="2">
    <location>
        <begin position="22"/>
        <end position="33"/>
    </location>
</feature>
<sequence>MGFTGDNGGFSFGGSPASPGSPSQPSPTQPSPRPSHGRKHSHKRHSSVSTRSHSMQLMSGNDILDNDDDDTFSPKSTDESAQNYDMNESGGSMSLVMPTTAQLEQLSSSENIPIHPTRHSPMSISQIPQLGALLEEEEDDDGGSKPRNPTSSFKSYKTKRNSVDLDSLMKNAAPQRPIRPLSMHNQNTKSPFNFTSKVSQPPSFQRSGSTSSEMSNANSYSHSHSSIATSNSLSSPLTNASFGKSADFDYGGMPPIPSGNSSSNDANTTAHTDINVSSVSTPPRRKGSIQYRRSDDKMDDLAGVVGSGNASNGTTNKTPPKQLNLVNKARSGSISSSGSTETELYGSPSTRAFLEQQLAQIHDELGEYRDKHEAAERELAQERREREASEEVVQRLRARLDQLPSIHEHTAQVKMVREMREHVLLLTGDLDNCREALDRAHRDLEEARVDARFERDLRCQIEAEQREQWEEWEREQEERKSGREEDLCEMQDNSENHSHSTSHSPSHIHPPDDDDRPVRPHSLLVDWRFPMAAYSAPSGRIEEEEQEQEREEEKEVAEEEELPGADGVDFNDAFAHAASVSFGRDGSVDDEGCALPPIHTPPAQTAQMMQTDVVQRSGSNKSNKSSGNDSYGFFRSRSNSLLNRARSSFSPSANKDKKPSCVSRERQLDRLRHSHNGFGEEVDLSIAYANGEYTLSEL</sequence>
<feature type="compositionally biased region" description="Basic and acidic residues" evidence="2">
    <location>
        <begin position="654"/>
        <end position="667"/>
    </location>
</feature>
<feature type="compositionally biased region" description="Gly residues" evidence="2">
    <location>
        <begin position="1"/>
        <end position="12"/>
    </location>
</feature>
<feature type="compositionally biased region" description="Acidic residues" evidence="2">
    <location>
        <begin position="542"/>
        <end position="563"/>
    </location>
</feature>
<evidence type="ECO:0000256" key="1">
    <source>
        <dbReference type="SAM" id="Coils"/>
    </source>
</evidence>
<keyword evidence="1" id="KW-0175">Coiled coil</keyword>
<dbReference type="AlphaFoldDB" id="A0A4T0GEC3"/>
<dbReference type="EMBL" id="SPOF01000018">
    <property type="protein sequence ID" value="TIB12518.1"/>
    <property type="molecule type" value="Genomic_DNA"/>
</dbReference>
<gene>
    <name evidence="3" type="ORF">E3P90_01988</name>
</gene>
<feature type="region of interest" description="Disordered" evidence="2">
    <location>
        <begin position="467"/>
        <end position="520"/>
    </location>
</feature>